<accession>A0A0W1SLX7</accession>
<protein>
    <recommendedName>
        <fullName evidence="3">ParB/Sulfiredoxin domain-containing protein</fullName>
    </recommendedName>
</protein>
<dbReference type="RefSeq" id="WP_058572443.1">
    <property type="nucleotide sequence ID" value="NZ_LOPV01000214.1"/>
</dbReference>
<comment type="caution">
    <text evidence="1">The sequence shown here is derived from an EMBL/GenBank/DDBJ whole genome shotgun (WGS) entry which is preliminary data.</text>
</comment>
<organism evidence="1 2">
    <name type="scientific">Haloferax profundi</name>
    <dbReference type="NCBI Taxonomy" id="1544718"/>
    <lineage>
        <taxon>Archaea</taxon>
        <taxon>Methanobacteriati</taxon>
        <taxon>Methanobacteriota</taxon>
        <taxon>Stenosarchaea group</taxon>
        <taxon>Halobacteria</taxon>
        <taxon>Halobacteriales</taxon>
        <taxon>Haloferacaceae</taxon>
        <taxon>Haloferax</taxon>
    </lineage>
</organism>
<dbReference type="Gene3D" id="3.90.1530.10">
    <property type="entry name" value="Conserved hypothetical protein from pyrococcus furiosus pfu- 392566-001, ParB domain"/>
    <property type="match status" value="1"/>
</dbReference>
<proteinExistence type="predicted"/>
<name>A0A0W1SLX7_9EURY</name>
<dbReference type="OrthoDB" id="197906at2157"/>
<evidence type="ECO:0000313" key="1">
    <source>
        <dbReference type="EMBL" id="KTG26720.1"/>
    </source>
</evidence>
<dbReference type="Proteomes" id="UP000053157">
    <property type="component" value="Unassembled WGS sequence"/>
</dbReference>
<evidence type="ECO:0000313" key="2">
    <source>
        <dbReference type="Proteomes" id="UP000053157"/>
    </source>
</evidence>
<dbReference type="AlphaFoldDB" id="A0A0W1SLX7"/>
<evidence type="ECO:0008006" key="3">
    <source>
        <dbReference type="Google" id="ProtNLM"/>
    </source>
</evidence>
<gene>
    <name evidence="1" type="ORF">AUR66_15785</name>
</gene>
<dbReference type="SUPFAM" id="SSF110849">
    <property type="entry name" value="ParB/Sulfiredoxin"/>
    <property type="match status" value="1"/>
</dbReference>
<keyword evidence="2" id="KW-1185">Reference proteome</keyword>
<reference evidence="1 2" key="1">
    <citation type="submission" date="2015-12" db="EMBL/GenBank/DDBJ databases">
        <title>Haloferax profundi sp. nov. isolated from the Discovery deep brine-seawater interface in the Red Sea.</title>
        <authorList>
            <person name="Zhang G."/>
            <person name="Stingl U."/>
            <person name="Rashid M."/>
        </authorList>
    </citation>
    <scope>NUCLEOTIDE SEQUENCE [LARGE SCALE GENOMIC DNA]</scope>
    <source>
        <strain evidence="1 2">SB29</strain>
    </source>
</reference>
<dbReference type="EMBL" id="LOPV01000214">
    <property type="protein sequence ID" value="KTG26720.1"/>
    <property type="molecule type" value="Genomic_DNA"/>
</dbReference>
<sequence length="283" mass="32963">MLRSAGTIYREWGLRYLIAIGTEHFLIRTLADARSPSYWRRTESFHDRILDTDVSHYEHPKNPFALRYVDPAEIYQFSGRGSALWENAMYEIGTVQDGDWDIEPYQGPLEDKELEITFANALEETVLYRSMEEHFTNGVAWEDTQFVQRMCELIKESDTRAWHGSMTCEDVRERCAYLDSLYERIQTDGFLSQRELQQRGEEPPKDYLDTLRSEILVDIGRDGEFLMVDGRHRLSIAKILGVESIPVVVVVRHAQWMEKINSDPDAFASHPDLSAERDTPTRY</sequence>
<dbReference type="InterPro" id="IPR036086">
    <property type="entry name" value="ParB/Sulfiredoxin_sf"/>
</dbReference>